<evidence type="ECO:0000313" key="2">
    <source>
        <dbReference type="EMBL" id="GFM38287.1"/>
    </source>
</evidence>
<reference evidence="2 3" key="1">
    <citation type="submission" date="2020-05" db="EMBL/GenBank/DDBJ databases">
        <title>Draft genome sequence of Desulfovibrio psychrotolerans JS1T.</title>
        <authorList>
            <person name="Ueno A."/>
            <person name="Tamazawa S."/>
            <person name="Tamamura S."/>
            <person name="Murakami T."/>
            <person name="Kiyama T."/>
            <person name="Inomata H."/>
            <person name="Amano Y."/>
            <person name="Miyakawa K."/>
            <person name="Tamaki H."/>
            <person name="Naganuma T."/>
            <person name="Kaneko K."/>
        </authorList>
    </citation>
    <scope>NUCLEOTIDE SEQUENCE [LARGE SCALE GENOMIC DNA]</scope>
    <source>
        <strain evidence="2 3">JS1</strain>
    </source>
</reference>
<keyword evidence="3" id="KW-1185">Reference proteome</keyword>
<dbReference type="CDD" id="cd00093">
    <property type="entry name" value="HTH_XRE"/>
    <property type="match status" value="1"/>
</dbReference>
<comment type="caution">
    <text evidence="2">The sequence shown here is derived from an EMBL/GenBank/DDBJ whole genome shotgun (WGS) entry which is preliminary data.</text>
</comment>
<evidence type="ECO:0000313" key="3">
    <source>
        <dbReference type="Proteomes" id="UP000503820"/>
    </source>
</evidence>
<sequence>MTYESTVCPICEKGTLKKISGFTYKYKNKSLNLPSYIYYECTHCDQNIEAGEDNLDIDAEILNFMRDVDGLLRPEDIKKIRTGYALSQKNLAGILGVGIKTFTRYESGSVTQSRIMDNFLRVLKEHPEILRTLANTPASQFKYNYSMNVAVNISKTDTLSDYTGSYELAECA</sequence>
<dbReference type="GO" id="GO:0003677">
    <property type="term" value="F:DNA binding"/>
    <property type="evidence" value="ECO:0007669"/>
    <property type="project" value="InterPro"/>
</dbReference>
<dbReference type="PROSITE" id="PS50943">
    <property type="entry name" value="HTH_CROC1"/>
    <property type="match status" value="1"/>
</dbReference>
<accession>A0A7J0BX57</accession>
<dbReference type="SUPFAM" id="SSF47413">
    <property type="entry name" value="lambda repressor-like DNA-binding domains"/>
    <property type="match status" value="1"/>
</dbReference>
<protein>
    <recommendedName>
        <fullName evidence="1">HTH cro/C1-type domain-containing protein</fullName>
    </recommendedName>
</protein>
<dbReference type="AlphaFoldDB" id="A0A7J0BX57"/>
<dbReference type="InterPro" id="IPR032758">
    <property type="entry name" value="MqsA/HigA-2"/>
</dbReference>
<evidence type="ECO:0000259" key="1">
    <source>
        <dbReference type="PROSITE" id="PS50943"/>
    </source>
</evidence>
<dbReference type="EMBL" id="BLVP01000036">
    <property type="protein sequence ID" value="GFM38287.1"/>
    <property type="molecule type" value="Genomic_DNA"/>
</dbReference>
<dbReference type="RefSeq" id="WP_174410908.1">
    <property type="nucleotide sequence ID" value="NZ_BLVP01000036.1"/>
</dbReference>
<dbReference type="Gene3D" id="1.10.260.40">
    <property type="entry name" value="lambda repressor-like DNA-binding domains"/>
    <property type="match status" value="1"/>
</dbReference>
<dbReference type="Proteomes" id="UP000503820">
    <property type="component" value="Unassembled WGS sequence"/>
</dbReference>
<name>A0A7J0BX57_9BACT</name>
<dbReference type="NCBIfam" id="TIGR03830">
    <property type="entry name" value="CxxCG_CxxCG_HTH"/>
    <property type="match status" value="1"/>
</dbReference>
<organism evidence="2 3">
    <name type="scientific">Desulfovibrio psychrotolerans</name>
    <dbReference type="NCBI Taxonomy" id="415242"/>
    <lineage>
        <taxon>Bacteria</taxon>
        <taxon>Pseudomonadati</taxon>
        <taxon>Thermodesulfobacteriota</taxon>
        <taxon>Desulfovibrionia</taxon>
        <taxon>Desulfovibrionales</taxon>
        <taxon>Desulfovibrionaceae</taxon>
        <taxon>Desulfovibrio</taxon>
    </lineage>
</organism>
<dbReference type="Pfam" id="PF15731">
    <property type="entry name" value="MqsA_antitoxin"/>
    <property type="match status" value="1"/>
</dbReference>
<feature type="domain" description="HTH cro/C1-type" evidence="1">
    <location>
        <begin position="77"/>
        <end position="130"/>
    </location>
</feature>
<gene>
    <name evidence="2" type="ORF">DSM19430T_29710</name>
</gene>
<dbReference type="Gene3D" id="3.10.20.860">
    <property type="match status" value="1"/>
</dbReference>
<proteinExistence type="predicted"/>
<dbReference type="InterPro" id="IPR022452">
    <property type="entry name" value="MqsA"/>
</dbReference>
<dbReference type="InterPro" id="IPR001387">
    <property type="entry name" value="Cro/C1-type_HTH"/>
</dbReference>
<dbReference type="InterPro" id="IPR010982">
    <property type="entry name" value="Lambda_DNA-bd_dom_sf"/>
</dbReference>